<comment type="caution">
    <text evidence="1">The sequence shown here is derived from an EMBL/GenBank/DDBJ whole genome shotgun (WGS) entry which is preliminary data.</text>
</comment>
<accession>A0A8J4VRD7</accession>
<dbReference type="InterPro" id="IPR036910">
    <property type="entry name" value="HMG_box_dom_sf"/>
</dbReference>
<name>A0A8J4VRD7_9ROSI</name>
<dbReference type="EMBL" id="JRKL02000586">
    <property type="protein sequence ID" value="KAF3969973.1"/>
    <property type="molecule type" value="Genomic_DNA"/>
</dbReference>
<dbReference type="Gene3D" id="1.10.30.10">
    <property type="entry name" value="High mobility group box domain"/>
    <property type="match status" value="1"/>
</dbReference>
<evidence type="ECO:0000313" key="1">
    <source>
        <dbReference type="EMBL" id="KAF3969973.1"/>
    </source>
</evidence>
<dbReference type="GO" id="GO:0003677">
    <property type="term" value="F:DNA binding"/>
    <property type="evidence" value="ECO:0007669"/>
    <property type="project" value="TreeGrafter"/>
</dbReference>
<dbReference type="PANTHER" id="PTHR47658:SF2">
    <property type="entry name" value="HMG-BOX (HIGH MOBILITY GROUP) DNA-BINDING FAMILY PROTEIN"/>
    <property type="match status" value="1"/>
</dbReference>
<evidence type="ECO:0000313" key="2">
    <source>
        <dbReference type="Proteomes" id="UP000737018"/>
    </source>
</evidence>
<gene>
    <name evidence="1" type="ORF">CMV_006275</name>
</gene>
<dbReference type="OrthoDB" id="1919336at2759"/>
<dbReference type="Proteomes" id="UP000737018">
    <property type="component" value="Unassembled WGS sequence"/>
</dbReference>
<sequence length="242" mass="27568">MVYPTARTRKRVHAVLRAPDGSAFQKCESCGVSIAIALADMHECETEKELAVKRFRGVCGRQSVVTESQSQSHTIGDQPRSPFRLFMENFLKTCKSRNLISIDQAGFDIWKNMSKEEREPYIIEAKRVNSSYMKALLGEVNNMQEIDCRSMMRQIQQWLGSLISSMKAMKTMRTVIALKVFHLGKLRSLTPTVCPINFLNFMKQMVESWVIEKSDLSSSLRVKVPLSKLWVKGANQLAMVKI</sequence>
<dbReference type="GO" id="GO:0005634">
    <property type="term" value="C:nucleus"/>
    <property type="evidence" value="ECO:0007669"/>
    <property type="project" value="TreeGrafter"/>
</dbReference>
<protein>
    <recommendedName>
        <fullName evidence="3">HMG box domain-containing protein</fullName>
    </recommendedName>
</protein>
<dbReference type="SUPFAM" id="SSF47095">
    <property type="entry name" value="HMG-box"/>
    <property type="match status" value="1"/>
</dbReference>
<dbReference type="PANTHER" id="PTHR47658">
    <property type="entry name" value="HIGH MOBILITY GROUP B PROTEIN 12-RELATED"/>
    <property type="match status" value="1"/>
</dbReference>
<dbReference type="AlphaFoldDB" id="A0A8J4VRD7"/>
<proteinExistence type="predicted"/>
<organism evidence="1 2">
    <name type="scientific">Castanea mollissima</name>
    <name type="common">Chinese chestnut</name>
    <dbReference type="NCBI Taxonomy" id="60419"/>
    <lineage>
        <taxon>Eukaryota</taxon>
        <taxon>Viridiplantae</taxon>
        <taxon>Streptophyta</taxon>
        <taxon>Embryophyta</taxon>
        <taxon>Tracheophyta</taxon>
        <taxon>Spermatophyta</taxon>
        <taxon>Magnoliopsida</taxon>
        <taxon>eudicotyledons</taxon>
        <taxon>Gunneridae</taxon>
        <taxon>Pentapetalae</taxon>
        <taxon>rosids</taxon>
        <taxon>fabids</taxon>
        <taxon>Fagales</taxon>
        <taxon>Fagaceae</taxon>
        <taxon>Castanea</taxon>
    </lineage>
</organism>
<evidence type="ECO:0008006" key="3">
    <source>
        <dbReference type="Google" id="ProtNLM"/>
    </source>
</evidence>
<dbReference type="GO" id="GO:0010197">
    <property type="term" value="P:polar nucleus fusion"/>
    <property type="evidence" value="ECO:0007669"/>
    <property type="project" value="TreeGrafter"/>
</dbReference>
<reference evidence="1" key="1">
    <citation type="submission" date="2020-03" db="EMBL/GenBank/DDBJ databases">
        <title>Castanea mollissima Vanexum genome sequencing.</title>
        <authorList>
            <person name="Staton M."/>
        </authorList>
    </citation>
    <scope>NUCLEOTIDE SEQUENCE</scope>
    <source>
        <tissue evidence="1">Leaf</tissue>
    </source>
</reference>
<keyword evidence="2" id="KW-1185">Reference proteome</keyword>